<organism evidence="2">
    <name type="scientific">Aspergillus niger</name>
    <dbReference type="NCBI Taxonomy" id="5061"/>
    <lineage>
        <taxon>Eukaryota</taxon>
        <taxon>Fungi</taxon>
        <taxon>Dikarya</taxon>
        <taxon>Ascomycota</taxon>
        <taxon>Pezizomycotina</taxon>
        <taxon>Eurotiomycetes</taxon>
        <taxon>Eurotiomycetidae</taxon>
        <taxon>Eurotiales</taxon>
        <taxon>Aspergillaceae</taxon>
        <taxon>Aspergillus</taxon>
        <taxon>Aspergillus subgen. Circumdati</taxon>
    </lineage>
</organism>
<dbReference type="KEGG" id="ang:An14g00050"/>
<dbReference type="InterPro" id="IPR016193">
    <property type="entry name" value="Cytidine_deaminase-like"/>
</dbReference>
<dbReference type="InterPro" id="IPR002125">
    <property type="entry name" value="CMP_dCMP_dom"/>
</dbReference>
<dbReference type="SUPFAM" id="SSF53927">
    <property type="entry name" value="Cytidine deaminase-like"/>
    <property type="match status" value="1"/>
</dbReference>
<proteinExistence type="predicted"/>
<evidence type="ECO:0000313" key="2">
    <source>
        <dbReference type="RefSeq" id="XP_059602215.1"/>
    </source>
</evidence>
<gene>
    <name evidence="2" type="ORF">An14g00050</name>
</gene>
<dbReference type="GeneID" id="4986895"/>
<dbReference type="GO" id="GO:0006139">
    <property type="term" value="P:nucleobase-containing compound metabolic process"/>
    <property type="evidence" value="ECO:0007669"/>
    <property type="project" value="UniProtKB-ARBA"/>
</dbReference>
<evidence type="ECO:0000259" key="1">
    <source>
        <dbReference type="Pfam" id="PF00383"/>
    </source>
</evidence>
<dbReference type="Pfam" id="PF00383">
    <property type="entry name" value="dCMP_cyt_deam_1"/>
    <property type="match status" value="1"/>
</dbReference>
<name>A0AAJ8BQW7_ASPNG</name>
<reference evidence="2" key="2">
    <citation type="submission" date="2025-08" db="UniProtKB">
        <authorList>
            <consortium name="RefSeq"/>
        </authorList>
    </citation>
    <scope>IDENTIFICATION</scope>
</reference>
<accession>A0AAJ8BQW7</accession>
<sequence>MSGDMPSESLESNSEHAYFMKQALLMGEKALETGETPVGCVLVYDKKIVGFGMNDTNKSMNVVPFKADQTVFVKSEPIAGLLRVQDMPSLLPSKKCLRLILGQRCVRQTSMFGGTGSILSLHAEFVLAFPWTYTPDAKLIYASRSIDPSYPVQGGLFHKEAIMLLRRFYIQENEKGRKSSLHPLHPEQGQLVLGRTATQSRKLKAAKHLRSRVEAIEVKSSGGELKNMFHLNFALLQELNVQYRARANETSTRRSFYHH</sequence>
<protein>
    <recommendedName>
        <fullName evidence="1">CMP/dCMP-type deaminase domain-containing protein</fullName>
    </recommendedName>
</protein>
<feature type="domain" description="CMP/dCMP-type deaminase" evidence="1">
    <location>
        <begin position="14"/>
        <end position="61"/>
    </location>
</feature>
<dbReference type="RefSeq" id="XP_059602215.1">
    <property type="nucleotide sequence ID" value="XM_059744000.1"/>
</dbReference>
<dbReference type="AlphaFoldDB" id="A0AAJ8BQW7"/>
<reference evidence="2" key="1">
    <citation type="submission" date="2025-02" db="EMBL/GenBank/DDBJ databases">
        <authorList>
            <consortium name="NCBI Genome Project"/>
        </authorList>
    </citation>
    <scope>NUCLEOTIDE SEQUENCE</scope>
</reference>
<dbReference type="Gene3D" id="3.40.140.10">
    <property type="entry name" value="Cytidine Deaminase, domain 2"/>
    <property type="match status" value="2"/>
</dbReference>